<keyword evidence="1" id="KW-0472">Membrane</keyword>
<dbReference type="Proteomes" id="UP000032141">
    <property type="component" value="Chromosome C8"/>
</dbReference>
<keyword evidence="1" id="KW-0812">Transmembrane</keyword>
<dbReference type="HOGENOM" id="CLU_2892614_0_0_1"/>
<reference evidence="2 3" key="1">
    <citation type="journal article" date="2014" name="Genome Biol.">
        <title>Transcriptome and methylome profiling reveals relics of genome dominance in the mesopolyploid Brassica oleracea.</title>
        <authorList>
            <person name="Parkin I.A."/>
            <person name="Koh C."/>
            <person name="Tang H."/>
            <person name="Robinson S.J."/>
            <person name="Kagale S."/>
            <person name="Clarke W.E."/>
            <person name="Town C.D."/>
            <person name="Nixon J."/>
            <person name="Krishnakumar V."/>
            <person name="Bidwell S.L."/>
            <person name="Denoeud F."/>
            <person name="Belcram H."/>
            <person name="Links M.G."/>
            <person name="Just J."/>
            <person name="Clarke C."/>
            <person name="Bender T."/>
            <person name="Huebert T."/>
            <person name="Mason A.S."/>
            <person name="Pires J.C."/>
            <person name="Barker G."/>
            <person name="Moore J."/>
            <person name="Walley P.G."/>
            <person name="Manoli S."/>
            <person name="Batley J."/>
            <person name="Edwards D."/>
            <person name="Nelson M.N."/>
            <person name="Wang X."/>
            <person name="Paterson A.H."/>
            <person name="King G."/>
            <person name="Bancroft I."/>
            <person name="Chalhoub B."/>
            <person name="Sharpe A.G."/>
        </authorList>
    </citation>
    <scope>NUCLEOTIDE SEQUENCE</scope>
    <source>
        <strain evidence="2 3">cv. TO1000</strain>
    </source>
</reference>
<dbReference type="AlphaFoldDB" id="A0A0D3DNX5"/>
<evidence type="ECO:0000256" key="1">
    <source>
        <dbReference type="SAM" id="Phobius"/>
    </source>
</evidence>
<organism evidence="2 3">
    <name type="scientific">Brassica oleracea var. oleracea</name>
    <dbReference type="NCBI Taxonomy" id="109376"/>
    <lineage>
        <taxon>Eukaryota</taxon>
        <taxon>Viridiplantae</taxon>
        <taxon>Streptophyta</taxon>
        <taxon>Embryophyta</taxon>
        <taxon>Tracheophyta</taxon>
        <taxon>Spermatophyta</taxon>
        <taxon>Magnoliopsida</taxon>
        <taxon>eudicotyledons</taxon>
        <taxon>Gunneridae</taxon>
        <taxon>Pentapetalae</taxon>
        <taxon>rosids</taxon>
        <taxon>malvids</taxon>
        <taxon>Brassicales</taxon>
        <taxon>Brassicaceae</taxon>
        <taxon>Brassiceae</taxon>
        <taxon>Brassica</taxon>
    </lineage>
</organism>
<feature type="transmembrane region" description="Helical" evidence="1">
    <location>
        <begin position="36"/>
        <end position="57"/>
    </location>
</feature>
<dbReference type="Gramene" id="Bo8g059430.1">
    <property type="protein sequence ID" value="Bo8g059430.1"/>
    <property type="gene ID" value="Bo8g059430"/>
</dbReference>
<proteinExistence type="predicted"/>
<protein>
    <submittedName>
        <fullName evidence="2">Uncharacterized protein</fullName>
    </submittedName>
</protein>
<evidence type="ECO:0000313" key="2">
    <source>
        <dbReference type="EnsemblPlants" id="Bo8g059430.1"/>
    </source>
</evidence>
<evidence type="ECO:0000313" key="3">
    <source>
        <dbReference type="Proteomes" id="UP000032141"/>
    </source>
</evidence>
<dbReference type="EnsemblPlants" id="Bo8g059430.1">
    <property type="protein sequence ID" value="Bo8g059430.1"/>
    <property type="gene ID" value="Bo8g059430"/>
</dbReference>
<accession>A0A0D3DNX5</accession>
<keyword evidence="1" id="KW-1133">Transmembrane helix</keyword>
<name>A0A0D3DNX5_BRAOL</name>
<sequence length="63" mass="7252">SLRTREQSLSVSSYFPDPEIDPVRLHQSPNQPPHHWLLRAPPSLLIMLLLPSLILLIQIDKSF</sequence>
<keyword evidence="3" id="KW-1185">Reference proteome</keyword>
<reference evidence="2" key="2">
    <citation type="submission" date="2015-03" db="UniProtKB">
        <authorList>
            <consortium name="EnsemblPlants"/>
        </authorList>
    </citation>
    <scope>IDENTIFICATION</scope>
</reference>